<protein>
    <recommendedName>
        <fullName evidence="5">Low molecular weight antigen MTB12-like C-terminal domain-containing protein</fullName>
    </recommendedName>
</protein>
<feature type="compositionally biased region" description="Low complexity" evidence="3">
    <location>
        <begin position="79"/>
        <end position="88"/>
    </location>
</feature>
<comment type="caution">
    <text evidence="6">The sequence shown here is derived from an EMBL/GenBank/DDBJ whole genome shotgun (WGS) entry which is preliminary data.</text>
</comment>
<evidence type="ECO:0000256" key="4">
    <source>
        <dbReference type="SAM" id="Phobius"/>
    </source>
</evidence>
<organism evidence="6 7">
    <name type="scientific">Tomitella cavernea</name>
    <dbReference type="NCBI Taxonomy" id="1387982"/>
    <lineage>
        <taxon>Bacteria</taxon>
        <taxon>Bacillati</taxon>
        <taxon>Actinomycetota</taxon>
        <taxon>Actinomycetes</taxon>
        <taxon>Mycobacteriales</taxon>
        <taxon>Tomitella</taxon>
    </lineage>
</organism>
<evidence type="ECO:0000313" key="7">
    <source>
        <dbReference type="Proteomes" id="UP001500839"/>
    </source>
</evidence>
<feature type="domain" description="Low molecular weight antigen MTB12-like C-terminal" evidence="5">
    <location>
        <begin position="180"/>
        <end position="290"/>
    </location>
</feature>
<dbReference type="EMBL" id="BAABKQ010000001">
    <property type="protein sequence ID" value="GAA4806157.1"/>
    <property type="molecule type" value="Genomic_DNA"/>
</dbReference>
<keyword evidence="4" id="KW-0472">Membrane</keyword>
<evidence type="ECO:0000256" key="2">
    <source>
        <dbReference type="ARBA" id="ARBA00093774"/>
    </source>
</evidence>
<name>A0ABP9C7B5_9ACTN</name>
<feature type="transmembrane region" description="Helical" evidence="4">
    <location>
        <begin position="35"/>
        <end position="55"/>
    </location>
</feature>
<evidence type="ECO:0000259" key="5">
    <source>
        <dbReference type="Pfam" id="PF26580"/>
    </source>
</evidence>
<feature type="compositionally biased region" description="Pro residues" evidence="3">
    <location>
        <begin position="97"/>
        <end position="109"/>
    </location>
</feature>
<keyword evidence="4" id="KW-0812">Transmembrane</keyword>
<keyword evidence="7" id="KW-1185">Reference proteome</keyword>
<dbReference type="InterPro" id="IPR058644">
    <property type="entry name" value="Mtb12-like_C"/>
</dbReference>
<gene>
    <name evidence="6" type="ORF">GCM10023353_06550</name>
</gene>
<accession>A0ABP9C7B5</accession>
<keyword evidence="1" id="KW-0732">Signal</keyword>
<dbReference type="Pfam" id="PF26580">
    <property type="entry name" value="Mtb12_C"/>
    <property type="match status" value="1"/>
</dbReference>
<keyword evidence="4" id="KW-1133">Transmembrane helix</keyword>
<comment type="similarity">
    <text evidence="2">Belongs to the MTB12 family.</text>
</comment>
<feature type="region of interest" description="Disordered" evidence="3">
    <location>
        <begin position="79"/>
        <end position="178"/>
    </location>
</feature>
<feature type="compositionally biased region" description="Low complexity" evidence="3">
    <location>
        <begin position="152"/>
        <end position="165"/>
    </location>
</feature>
<evidence type="ECO:0000313" key="6">
    <source>
        <dbReference type="EMBL" id="GAA4806157.1"/>
    </source>
</evidence>
<evidence type="ECO:0000256" key="1">
    <source>
        <dbReference type="ARBA" id="ARBA00022729"/>
    </source>
</evidence>
<evidence type="ECO:0000256" key="3">
    <source>
        <dbReference type="SAM" id="MobiDB-lite"/>
    </source>
</evidence>
<proteinExistence type="inferred from homology"/>
<sequence>MSGRAGDGDGFGDEGYFIAADGAPGKPHALHWPTILASAGVAAVVASLILSVGIVGMRRDESAAVAQPAVVRVVADPGAGAAGPAVDPTESALPSAPVAPPTQAVPPAPAAASTGTDTAGGDGAPPSPPAEPAHATPDAEPRMQAAQPQSRAAEPQEQTEATAWAPPSPLPPDFTVPAAEPTLADLNNLVYFITATAASDEAKARNIEAGMGGVIVPNTVYNLGLFRAPRGWSRVTGPMQRQGDRITVQLHSFSAGMPGVDMPIEFVWQEGVWKLASSSLCAGVRTVGLPIYCNG</sequence>
<dbReference type="Proteomes" id="UP001500839">
    <property type="component" value="Unassembled WGS sequence"/>
</dbReference>
<dbReference type="RefSeq" id="WP_307810714.1">
    <property type="nucleotide sequence ID" value="NZ_BAABKQ010000001.1"/>
</dbReference>
<reference evidence="7" key="1">
    <citation type="journal article" date="2019" name="Int. J. Syst. Evol. Microbiol.">
        <title>The Global Catalogue of Microorganisms (GCM) 10K type strain sequencing project: providing services to taxonomists for standard genome sequencing and annotation.</title>
        <authorList>
            <consortium name="The Broad Institute Genomics Platform"/>
            <consortium name="The Broad Institute Genome Sequencing Center for Infectious Disease"/>
            <person name="Wu L."/>
            <person name="Ma J."/>
        </authorList>
    </citation>
    <scope>NUCLEOTIDE SEQUENCE [LARGE SCALE GENOMIC DNA]</scope>
    <source>
        <strain evidence="7">JCM 18542</strain>
    </source>
</reference>